<dbReference type="InterPro" id="IPR005135">
    <property type="entry name" value="Endo/exonuclease/phosphatase"/>
</dbReference>
<dbReference type="Proteomes" id="UP001566132">
    <property type="component" value="Unassembled WGS sequence"/>
</dbReference>
<evidence type="ECO:0000313" key="2">
    <source>
        <dbReference type="EMBL" id="KAL1516541.1"/>
    </source>
</evidence>
<dbReference type="SUPFAM" id="SSF56219">
    <property type="entry name" value="DNase I-like"/>
    <property type="match status" value="1"/>
</dbReference>
<dbReference type="Pfam" id="PF03372">
    <property type="entry name" value="Exo_endo_phos"/>
    <property type="match status" value="1"/>
</dbReference>
<sequence length="496" mass="57669">MDSFQQYFRKANSEENFQRRQPFSQFMNEQRYSTIDTRKIHQSQIGLHSHGLNNIVNLPLVQGNVQYLAPHIVQRTDYRSFQQKSNNNPTNRNSDSNTLKLLSKRRWKSIGRRNCENKAFTFSVVSYNVLAQDLLNGHKYLYREHCNKDLDWCQRWKNVYNEIKTLNADILCLQEVQKSHLPTHFQELQKLGYQGLYKKRTGIRCDGCAIYFKTNRIHLIEYEMVEFYQPNVSVLNRDNVAIIAKFSPKQSPEIQFIVATTHLLYNPNREDVRVAQTQLLLTEVERLSFCGKGQYCPIIITGDFNSTPDSDVYQLITKGCLKYSHLVDKRMQRSDSSSQSNVLMPRNLEVTDTCQHASLLKKRENDMAPSRPEEACLIKLHNSDKTLTKITSETIYNPEWFSSGTLKHLFALKSVYLHGKPNNREGTTFQDEWITVDYIFYSGKKDKEGQKVQDHKLKLEAVYTLPLTSDLGSIRIPNRLIGSDHLSLAAKFTLKF</sequence>
<gene>
    <name evidence="2" type="ORF">ABEB36_000448</name>
</gene>
<dbReference type="InterPro" id="IPR036691">
    <property type="entry name" value="Endo/exonu/phosph_ase_sf"/>
</dbReference>
<name>A0ABD1FB85_HYPHA</name>
<dbReference type="Gene3D" id="3.60.10.10">
    <property type="entry name" value="Endonuclease/exonuclease/phosphatase"/>
    <property type="match status" value="1"/>
</dbReference>
<dbReference type="AlphaFoldDB" id="A0ABD1FB85"/>
<accession>A0ABD1FB85</accession>
<dbReference type="PANTHER" id="PTHR12121">
    <property type="entry name" value="CARBON CATABOLITE REPRESSOR PROTEIN 4"/>
    <property type="match status" value="1"/>
</dbReference>
<protein>
    <recommendedName>
        <fullName evidence="1">Endonuclease/exonuclease/phosphatase domain-containing protein</fullName>
    </recommendedName>
</protein>
<proteinExistence type="predicted"/>
<comment type="caution">
    <text evidence="2">The sequence shown here is derived from an EMBL/GenBank/DDBJ whole genome shotgun (WGS) entry which is preliminary data.</text>
</comment>
<keyword evidence="3" id="KW-1185">Reference proteome</keyword>
<dbReference type="InterPro" id="IPR050410">
    <property type="entry name" value="CCR4/nocturin_mRNA_transcr"/>
</dbReference>
<reference evidence="2 3" key="1">
    <citation type="submission" date="2024-05" db="EMBL/GenBank/DDBJ databases">
        <title>Genetic variation in Jamaican populations of the coffee berry borer (Hypothenemus hampei).</title>
        <authorList>
            <person name="Errbii M."/>
            <person name="Myrie A."/>
        </authorList>
    </citation>
    <scope>NUCLEOTIDE SEQUENCE [LARGE SCALE GENOMIC DNA]</scope>
    <source>
        <strain evidence="2">JA-Hopewell-2020-01-JO</strain>
        <tissue evidence="2">Whole body</tissue>
    </source>
</reference>
<evidence type="ECO:0000259" key="1">
    <source>
        <dbReference type="Pfam" id="PF03372"/>
    </source>
</evidence>
<dbReference type="EMBL" id="JBDJPC010000001">
    <property type="protein sequence ID" value="KAL1516541.1"/>
    <property type="molecule type" value="Genomic_DNA"/>
</dbReference>
<organism evidence="2 3">
    <name type="scientific">Hypothenemus hampei</name>
    <name type="common">Coffee berry borer</name>
    <dbReference type="NCBI Taxonomy" id="57062"/>
    <lineage>
        <taxon>Eukaryota</taxon>
        <taxon>Metazoa</taxon>
        <taxon>Ecdysozoa</taxon>
        <taxon>Arthropoda</taxon>
        <taxon>Hexapoda</taxon>
        <taxon>Insecta</taxon>
        <taxon>Pterygota</taxon>
        <taxon>Neoptera</taxon>
        <taxon>Endopterygota</taxon>
        <taxon>Coleoptera</taxon>
        <taxon>Polyphaga</taxon>
        <taxon>Cucujiformia</taxon>
        <taxon>Curculionidae</taxon>
        <taxon>Scolytinae</taxon>
        <taxon>Hypothenemus</taxon>
    </lineage>
</organism>
<feature type="domain" description="Endonuclease/exonuclease/phosphatase" evidence="1">
    <location>
        <begin position="126"/>
        <end position="485"/>
    </location>
</feature>
<dbReference type="PANTHER" id="PTHR12121:SF34">
    <property type="entry name" value="PROTEIN ANGEL"/>
    <property type="match status" value="1"/>
</dbReference>
<evidence type="ECO:0000313" key="3">
    <source>
        <dbReference type="Proteomes" id="UP001566132"/>
    </source>
</evidence>